<evidence type="ECO:0000256" key="8">
    <source>
        <dbReference type="ARBA" id="ARBA00023012"/>
    </source>
</evidence>
<dbReference type="PANTHER" id="PTHR24421:SF10">
    <property type="entry name" value="NITRATE_NITRITE SENSOR PROTEIN NARQ"/>
    <property type="match status" value="1"/>
</dbReference>
<feature type="domain" description="Histidine kinase/HSP90-like ATPase" evidence="10">
    <location>
        <begin position="322"/>
        <end position="403"/>
    </location>
</feature>
<proteinExistence type="predicted"/>
<sequence>MPNDLLTPHDRPVPASYRVAAITASLVVFVCFATAAWYPWFVEQMSWSVGPSDVVAGFLVLILVVLMPSAPWLAFRWPAFAIAVACLPLVPTVLSPWTAPLHFGVLATLGAVALTTSWRRPRIAVGAIALAMLVVLVWVVTGGDMEAPFGSHIDLEYGGGPLSVAIAYGIGFGLLLAFVLWFRSTAMREEHRVRLVAHESAVSEQGAVVAERARLARDLHDVVAHHVSLIAVRAETAPYTEPDLEPAGRRVLAEVAAEARLALDELRGVLGILGRAGDAERAPQPTLADVAALVERTRRSGQEVRLAGDVQAPVGAAAGYAAYRVVQEALTNARKHAPAAPVEVTVSTTPRLLEVAVANPVATPPTDLGGGRGLAGMRERVEALGGRLRVQAAGERFVVEATIPTGGPDVG</sequence>
<feature type="domain" description="Signal transduction histidine kinase subgroup 3 dimerisation and phosphoacceptor" evidence="11">
    <location>
        <begin position="211"/>
        <end position="273"/>
    </location>
</feature>
<dbReference type="Gene3D" id="1.20.5.1930">
    <property type="match status" value="1"/>
</dbReference>
<dbReference type="Pfam" id="PF02518">
    <property type="entry name" value="HATPase_c"/>
    <property type="match status" value="1"/>
</dbReference>
<dbReference type="InterPro" id="IPR003594">
    <property type="entry name" value="HATPase_dom"/>
</dbReference>
<dbReference type="InterPro" id="IPR036890">
    <property type="entry name" value="HATPase_C_sf"/>
</dbReference>
<organism evidence="12 13">
    <name type="scientific">Nocardioides humi</name>
    <dbReference type="NCBI Taxonomy" id="449461"/>
    <lineage>
        <taxon>Bacteria</taxon>
        <taxon>Bacillati</taxon>
        <taxon>Actinomycetota</taxon>
        <taxon>Actinomycetes</taxon>
        <taxon>Propionibacteriales</taxon>
        <taxon>Nocardioidaceae</taxon>
        <taxon>Nocardioides</taxon>
    </lineage>
</organism>
<feature type="transmembrane region" description="Helical" evidence="9">
    <location>
        <begin position="123"/>
        <end position="141"/>
    </location>
</feature>
<accession>A0ABN1ZTX0</accession>
<dbReference type="EMBL" id="BAAAOR010000004">
    <property type="protein sequence ID" value="GAA1504216.1"/>
    <property type="molecule type" value="Genomic_DNA"/>
</dbReference>
<feature type="transmembrane region" description="Helical" evidence="9">
    <location>
        <begin position="94"/>
        <end position="116"/>
    </location>
</feature>
<feature type="transmembrane region" description="Helical" evidence="9">
    <location>
        <begin position="161"/>
        <end position="182"/>
    </location>
</feature>
<keyword evidence="5" id="KW-0547">Nucleotide-binding</keyword>
<dbReference type="RefSeq" id="WP_141005893.1">
    <property type="nucleotide sequence ID" value="NZ_BAAAOR010000004.1"/>
</dbReference>
<evidence type="ECO:0000259" key="10">
    <source>
        <dbReference type="Pfam" id="PF02518"/>
    </source>
</evidence>
<reference evidence="12 13" key="1">
    <citation type="journal article" date="2019" name="Int. J. Syst. Evol. Microbiol.">
        <title>The Global Catalogue of Microorganisms (GCM) 10K type strain sequencing project: providing services to taxonomists for standard genome sequencing and annotation.</title>
        <authorList>
            <consortium name="The Broad Institute Genomics Platform"/>
            <consortium name="The Broad Institute Genome Sequencing Center for Infectious Disease"/>
            <person name="Wu L."/>
            <person name="Ma J."/>
        </authorList>
    </citation>
    <scope>NUCLEOTIDE SEQUENCE [LARGE SCALE GENOMIC DNA]</scope>
    <source>
        <strain evidence="12 13">JCM 14942</strain>
    </source>
</reference>
<gene>
    <name evidence="12" type="ORF">GCM10009788_04400</name>
</gene>
<keyword evidence="13" id="KW-1185">Reference proteome</keyword>
<evidence type="ECO:0000256" key="7">
    <source>
        <dbReference type="ARBA" id="ARBA00022840"/>
    </source>
</evidence>
<dbReference type="SUPFAM" id="SSF55874">
    <property type="entry name" value="ATPase domain of HSP90 chaperone/DNA topoisomerase II/histidine kinase"/>
    <property type="match status" value="1"/>
</dbReference>
<evidence type="ECO:0000256" key="1">
    <source>
        <dbReference type="ARBA" id="ARBA00000085"/>
    </source>
</evidence>
<keyword evidence="6" id="KW-0418">Kinase</keyword>
<dbReference type="InterPro" id="IPR050482">
    <property type="entry name" value="Sensor_HK_TwoCompSys"/>
</dbReference>
<evidence type="ECO:0000259" key="11">
    <source>
        <dbReference type="Pfam" id="PF07730"/>
    </source>
</evidence>
<dbReference type="InterPro" id="IPR011712">
    <property type="entry name" value="Sig_transdc_His_kin_sub3_dim/P"/>
</dbReference>
<feature type="transmembrane region" description="Helical" evidence="9">
    <location>
        <begin position="20"/>
        <end position="42"/>
    </location>
</feature>
<comment type="caution">
    <text evidence="12">The sequence shown here is derived from an EMBL/GenBank/DDBJ whole genome shotgun (WGS) entry which is preliminary data.</text>
</comment>
<keyword evidence="9" id="KW-1133">Transmembrane helix</keyword>
<dbReference type="PANTHER" id="PTHR24421">
    <property type="entry name" value="NITRATE/NITRITE SENSOR PROTEIN NARX-RELATED"/>
    <property type="match status" value="1"/>
</dbReference>
<keyword evidence="7" id="KW-0067">ATP-binding</keyword>
<evidence type="ECO:0000256" key="2">
    <source>
        <dbReference type="ARBA" id="ARBA00012438"/>
    </source>
</evidence>
<keyword evidence="9" id="KW-0472">Membrane</keyword>
<evidence type="ECO:0000313" key="13">
    <source>
        <dbReference type="Proteomes" id="UP001500842"/>
    </source>
</evidence>
<dbReference type="Gene3D" id="3.30.565.10">
    <property type="entry name" value="Histidine kinase-like ATPase, C-terminal domain"/>
    <property type="match status" value="1"/>
</dbReference>
<feature type="transmembrane region" description="Helical" evidence="9">
    <location>
        <begin position="54"/>
        <end position="74"/>
    </location>
</feature>
<comment type="catalytic activity">
    <reaction evidence="1">
        <text>ATP + protein L-histidine = ADP + protein N-phospho-L-histidine.</text>
        <dbReference type="EC" id="2.7.13.3"/>
    </reaction>
</comment>
<evidence type="ECO:0000256" key="4">
    <source>
        <dbReference type="ARBA" id="ARBA00022679"/>
    </source>
</evidence>
<keyword evidence="3" id="KW-0597">Phosphoprotein</keyword>
<evidence type="ECO:0000256" key="9">
    <source>
        <dbReference type="SAM" id="Phobius"/>
    </source>
</evidence>
<keyword evidence="4" id="KW-0808">Transferase</keyword>
<dbReference type="Proteomes" id="UP001500842">
    <property type="component" value="Unassembled WGS sequence"/>
</dbReference>
<dbReference type="CDD" id="cd16917">
    <property type="entry name" value="HATPase_UhpB-NarQ-NarX-like"/>
    <property type="match status" value="1"/>
</dbReference>
<dbReference type="Pfam" id="PF07730">
    <property type="entry name" value="HisKA_3"/>
    <property type="match status" value="1"/>
</dbReference>
<name>A0ABN1ZTX0_9ACTN</name>
<keyword evidence="8" id="KW-0902">Two-component regulatory system</keyword>
<protein>
    <recommendedName>
        <fullName evidence="2">histidine kinase</fullName>
        <ecNumber evidence="2">2.7.13.3</ecNumber>
    </recommendedName>
</protein>
<evidence type="ECO:0000313" key="12">
    <source>
        <dbReference type="EMBL" id="GAA1504216.1"/>
    </source>
</evidence>
<evidence type="ECO:0000256" key="3">
    <source>
        <dbReference type="ARBA" id="ARBA00022553"/>
    </source>
</evidence>
<evidence type="ECO:0000256" key="5">
    <source>
        <dbReference type="ARBA" id="ARBA00022741"/>
    </source>
</evidence>
<dbReference type="EC" id="2.7.13.3" evidence="2"/>
<evidence type="ECO:0000256" key="6">
    <source>
        <dbReference type="ARBA" id="ARBA00022777"/>
    </source>
</evidence>
<keyword evidence="9" id="KW-0812">Transmembrane</keyword>